<gene>
    <name evidence="2" type="ORF">BCR38DRAFT_483251</name>
</gene>
<dbReference type="InParanoid" id="A0A1Y2E879"/>
<organism evidence="2 3">
    <name type="scientific">Pseudomassariella vexata</name>
    <dbReference type="NCBI Taxonomy" id="1141098"/>
    <lineage>
        <taxon>Eukaryota</taxon>
        <taxon>Fungi</taxon>
        <taxon>Dikarya</taxon>
        <taxon>Ascomycota</taxon>
        <taxon>Pezizomycotina</taxon>
        <taxon>Sordariomycetes</taxon>
        <taxon>Xylariomycetidae</taxon>
        <taxon>Amphisphaeriales</taxon>
        <taxon>Pseudomassariaceae</taxon>
        <taxon>Pseudomassariella</taxon>
    </lineage>
</organism>
<protein>
    <submittedName>
        <fullName evidence="2">Uncharacterized protein</fullName>
    </submittedName>
</protein>
<evidence type="ECO:0000256" key="1">
    <source>
        <dbReference type="SAM" id="Coils"/>
    </source>
</evidence>
<dbReference type="GeneID" id="63779810"/>
<name>A0A1Y2E879_9PEZI</name>
<reference evidence="2 3" key="1">
    <citation type="submission" date="2016-07" db="EMBL/GenBank/DDBJ databases">
        <title>Pervasive Adenine N6-methylation of Active Genes in Fungi.</title>
        <authorList>
            <consortium name="DOE Joint Genome Institute"/>
            <person name="Mondo S.J."/>
            <person name="Dannebaum R.O."/>
            <person name="Kuo R.C."/>
            <person name="Labutti K."/>
            <person name="Haridas S."/>
            <person name="Kuo A."/>
            <person name="Salamov A."/>
            <person name="Ahrendt S.R."/>
            <person name="Lipzen A."/>
            <person name="Sullivan W."/>
            <person name="Andreopoulos W.B."/>
            <person name="Clum A."/>
            <person name="Lindquist E."/>
            <person name="Daum C."/>
            <person name="Ramamoorthy G.K."/>
            <person name="Gryganskyi A."/>
            <person name="Culley D."/>
            <person name="Magnuson J.K."/>
            <person name="James T.Y."/>
            <person name="O'Malley M.A."/>
            <person name="Stajich J.E."/>
            <person name="Spatafora J.W."/>
            <person name="Visel A."/>
            <person name="Grigoriev I.V."/>
        </authorList>
    </citation>
    <scope>NUCLEOTIDE SEQUENCE [LARGE SCALE GENOMIC DNA]</scope>
    <source>
        <strain evidence="2 3">CBS 129021</strain>
    </source>
</reference>
<evidence type="ECO:0000313" key="3">
    <source>
        <dbReference type="Proteomes" id="UP000193689"/>
    </source>
</evidence>
<accession>A0A1Y2E879</accession>
<feature type="coiled-coil region" evidence="1">
    <location>
        <begin position="55"/>
        <end position="121"/>
    </location>
</feature>
<sequence>MRNATNSLINQRRNVKGWRQLEKFEQDIQKEEAAKLREHEFNREFNTQWKFEFEKRELKAECQALKTEREQLQDNFPLSDIRQKVAEKQTWRRRERFKKTLKAANTKLKEVKNEEKKVKRKRA</sequence>
<keyword evidence="3" id="KW-1185">Reference proteome</keyword>
<dbReference type="Proteomes" id="UP000193689">
    <property type="component" value="Unassembled WGS sequence"/>
</dbReference>
<dbReference type="AlphaFoldDB" id="A0A1Y2E879"/>
<dbReference type="RefSeq" id="XP_040718261.1">
    <property type="nucleotide sequence ID" value="XM_040863598.1"/>
</dbReference>
<dbReference type="EMBL" id="MCFJ01000004">
    <property type="protein sequence ID" value="ORY67637.1"/>
    <property type="molecule type" value="Genomic_DNA"/>
</dbReference>
<comment type="caution">
    <text evidence="2">The sequence shown here is derived from an EMBL/GenBank/DDBJ whole genome shotgun (WGS) entry which is preliminary data.</text>
</comment>
<proteinExistence type="predicted"/>
<keyword evidence="1" id="KW-0175">Coiled coil</keyword>
<evidence type="ECO:0000313" key="2">
    <source>
        <dbReference type="EMBL" id="ORY67637.1"/>
    </source>
</evidence>